<evidence type="ECO:0000256" key="1">
    <source>
        <dbReference type="ARBA" id="ARBA00011764"/>
    </source>
</evidence>
<protein>
    <recommendedName>
        <fullName evidence="2">Regulatory protein zeste</fullName>
    </recommendedName>
</protein>
<dbReference type="AlphaFoldDB" id="A0ABD1EVF0"/>
<keyword evidence="3" id="KW-0805">Transcription regulation</keyword>
<proteinExistence type="predicted"/>
<evidence type="ECO:0000256" key="2">
    <source>
        <dbReference type="ARBA" id="ARBA00016807"/>
    </source>
</evidence>
<dbReference type="EMBL" id="JBDJPC010000005">
    <property type="protein sequence ID" value="KAL1502741.1"/>
    <property type="molecule type" value="Genomic_DNA"/>
</dbReference>
<dbReference type="InterPro" id="IPR028002">
    <property type="entry name" value="Myb_DNA-bind_5"/>
</dbReference>
<evidence type="ECO:0000313" key="8">
    <source>
        <dbReference type="EMBL" id="KAL1502741.1"/>
    </source>
</evidence>
<comment type="function">
    <text evidence="5">Involved in transvection phenomena (= synapsis-dependent gene expression), where the synaptic pairing of chromosomes carrying genes with which zeste interacts influences the expression of these genes. Zeste binds to DNA and stimulates transcription from a nearby promoter.</text>
</comment>
<evidence type="ECO:0000256" key="6">
    <source>
        <dbReference type="SAM" id="Coils"/>
    </source>
</evidence>
<evidence type="ECO:0000259" key="7">
    <source>
        <dbReference type="Pfam" id="PF13873"/>
    </source>
</evidence>
<evidence type="ECO:0000256" key="5">
    <source>
        <dbReference type="ARBA" id="ARBA00025466"/>
    </source>
</evidence>
<name>A0ABD1EVF0_HYPHA</name>
<gene>
    <name evidence="8" type="ORF">ABEB36_007843</name>
</gene>
<dbReference type="PANTHER" id="PTHR23098">
    <property type="entry name" value="AGAP001331-PA-RELATED"/>
    <property type="match status" value="1"/>
</dbReference>
<organism evidence="8 9">
    <name type="scientific">Hypothenemus hampei</name>
    <name type="common">Coffee berry borer</name>
    <dbReference type="NCBI Taxonomy" id="57062"/>
    <lineage>
        <taxon>Eukaryota</taxon>
        <taxon>Metazoa</taxon>
        <taxon>Ecdysozoa</taxon>
        <taxon>Arthropoda</taxon>
        <taxon>Hexapoda</taxon>
        <taxon>Insecta</taxon>
        <taxon>Pterygota</taxon>
        <taxon>Neoptera</taxon>
        <taxon>Endopterygota</taxon>
        <taxon>Coleoptera</taxon>
        <taxon>Polyphaga</taxon>
        <taxon>Cucujiformia</taxon>
        <taxon>Curculionidae</taxon>
        <taxon>Scolytinae</taxon>
        <taxon>Hypothenemus</taxon>
    </lineage>
</organism>
<feature type="domain" description="Myb/SANT-like DNA-binding" evidence="7">
    <location>
        <begin position="19"/>
        <end position="96"/>
    </location>
</feature>
<evidence type="ECO:0000313" key="9">
    <source>
        <dbReference type="Proteomes" id="UP001566132"/>
    </source>
</evidence>
<comment type="caution">
    <text evidence="8">The sequence shown here is derived from an EMBL/GenBank/DDBJ whole genome shotgun (WGS) entry which is preliminary data.</text>
</comment>
<feature type="coiled-coil region" evidence="6">
    <location>
        <begin position="277"/>
        <end position="320"/>
    </location>
</feature>
<dbReference type="PANTHER" id="PTHR23098:SF16">
    <property type="entry name" value="REGULATORY PROTEIN ZESTE"/>
    <property type="match status" value="1"/>
</dbReference>
<comment type="subunit">
    <text evidence="1">Self-associates forming complexes of several hundred monomers.</text>
</comment>
<reference evidence="8 9" key="1">
    <citation type="submission" date="2024-05" db="EMBL/GenBank/DDBJ databases">
        <title>Genetic variation in Jamaican populations of the coffee berry borer (Hypothenemus hampei).</title>
        <authorList>
            <person name="Errbii M."/>
            <person name="Myrie A."/>
        </authorList>
    </citation>
    <scope>NUCLEOTIDE SEQUENCE [LARGE SCALE GENOMIC DNA]</scope>
    <source>
        <strain evidence="8">JA-Hopewell-2020-01-JO</strain>
        <tissue evidence="8">Whole body</tissue>
    </source>
</reference>
<accession>A0ABD1EVF0</accession>
<evidence type="ECO:0000256" key="4">
    <source>
        <dbReference type="ARBA" id="ARBA00023163"/>
    </source>
</evidence>
<dbReference type="Pfam" id="PF13873">
    <property type="entry name" value="Myb_DNA-bind_5"/>
    <property type="match status" value="1"/>
</dbReference>
<dbReference type="Proteomes" id="UP001566132">
    <property type="component" value="Unassembled WGS sequence"/>
</dbReference>
<evidence type="ECO:0000256" key="3">
    <source>
        <dbReference type="ARBA" id="ARBA00023015"/>
    </source>
</evidence>
<keyword evidence="6" id="KW-0175">Coiled coil</keyword>
<keyword evidence="9" id="KW-1185">Reference proteome</keyword>
<keyword evidence="4" id="KW-0804">Transcription</keyword>
<sequence length="341" mass="39402">MRKKKTNNTPVMKKIKRSRAPNFTSSEIRTLIQAATKHCAILEDRTIDLINWEKKNETWKQIADEFNATNTNNVFRTDKVLRNKYDNLKKDLKKKVSYNKAQTYSIVRDTSGYIKLNEDEKELLKLIALSVNGLPTEPESNEILPITTITRELRHSSSSTKECIEQSIEKLEDPSNFVIVSNNSAIFEDEFVENGLVEENMFDASIAIAKEMEIVSAPNISSQFDMNTQMTQNWKSDVKRNQSWCPSPLQSKKHSALKVKKTITADRIALNAKIEQLAESKIELVTLQKTYAISEEERRVKQYEAEVEKLRQAAEQQKLEHLKIIEILEIEMQIKRKQLLL</sequence>